<dbReference type="InterPro" id="IPR032856">
    <property type="entry name" value="GDE_N_bis"/>
</dbReference>
<dbReference type="InterPro" id="IPR012341">
    <property type="entry name" value="6hp_glycosidase-like_sf"/>
</dbReference>
<dbReference type="Gene3D" id="1.50.10.10">
    <property type="match status" value="1"/>
</dbReference>
<protein>
    <submittedName>
        <fullName evidence="3">Amylo-alpha-1,6-glucosidase</fullName>
    </submittedName>
</protein>
<dbReference type="Pfam" id="PF14742">
    <property type="entry name" value="GDE_N_bis"/>
    <property type="match status" value="1"/>
</dbReference>
<evidence type="ECO:0000313" key="4">
    <source>
        <dbReference type="Proteomes" id="UP000544090"/>
    </source>
</evidence>
<evidence type="ECO:0000259" key="1">
    <source>
        <dbReference type="Pfam" id="PF14742"/>
    </source>
</evidence>
<dbReference type="RefSeq" id="WP_168486155.1">
    <property type="nucleotide sequence ID" value="NZ_JAAZSQ010000007.1"/>
</dbReference>
<feature type="domain" description="Mannosylglycerate hydrolase MGH1-like glycoside hydrolase" evidence="2">
    <location>
        <begin position="419"/>
        <end position="600"/>
    </location>
</feature>
<organism evidence="3 4">
    <name type="scientific">Arthrobacter mobilis</name>
    <dbReference type="NCBI Taxonomy" id="2724944"/>
    <lineage>
        <taxon>Bacteria</taxon>
        <taxon>Bacillati</taxon>
        <taxon>Actinomycetota</taxon>
        <taxon>Actinomycetes</taxon>
        <taxon>Micrococcales</taxon>
        <taxon>Micrococcaceae</taxon>
        <taxon>Arthrobacter</taxon>
    </lineage>
</organism>
<dbReference type="InterPro" id="IPR054491">
    <property type="entry name" value="MGH1-like_GH"/>
</dbReference>
<name>A0A7X6K3Z0_9MICC</name>
<proteinExistence type="predicted"/>
<comment type="caution">
    <text evidence="3">The sequence shown here is derived from an EMBL/GenBank/DDBJ whole genome shotgun (WGS) entry which is preliminary data.</text>
</comment>
<dbReference type="SUPFAM" id="SSF48208">
    <property type="entry name" value="Six-hairpin glycosidases"/>
    <property type="match status" value="1"/>
</dbReference>
<dbReference type="Pfam" id="PF22422">
    <property type="entry name" value="MGH1-like_GH"/>
    <property type="match status" value="1"/>
</dbReference>
<dbReference type="AlphaFoldDB" id="A0A7X6K3Z0"/>
<evidence type="ECO:0000259" key="2">
    <source>
        <dbReference type="Pfam" id="PF22422"/>
    </source>
</evidence>
<dbReference type="InterPro" id="IPR008928">
    <property type="entry name" value="6-hairpin_glycosidase_sf"/>
</dbReference>
<evidence type="ECO:0000313" key="3">
    <source>
        <dbReference type="EMBL" id="NKX54817.1"/>
    </source>
</evidence>
<reference evidence="3 4" key="1">
    <citation type="submission" date="2020-04" db="EMBL/GenBank/DDBJ databases">
        <title>Arthrobacter sp. nov.</title>
        <authorList>
            <person name="Liu S."/>
        </authorList>
    </citation>
    <scope>NUCLEOTIDE SEQUENCE [LARGE SCALE GENOMIC DNA]</scope>
    <source>
        <strain evidence="3 4">E918</strain>
    </source>
</reference>
<dbReference type="Proteomes" id="UP000544090">
    <property type="component" value="Unassembled WGS sequence"/>
</dbReference>
<feature type="domain" description="Putative glycogen debranching enzyme N-terminal" evidence="1">
    <location>
        <begin position="20"/>
        <end position="200"/>
    </location>
</feature>
<dbReference type="EMBL" id="JAAZSQ010000007">
    <property type="protein sequence ID" value="NKX54817.1"/>
    <property type="molecule type" value="Genomic_DNA"/>
</dbReference>
<sequence length="718" mass="78503">MAGWNADTAAGPLGSGTVTLVEGSSFCISSANGDIHPELPHGVFHQDTRILSRWNLTVNGQPIEPLAAETKEPYRALFAGRVPRSDGYADSPLLVERLREVGAGILEDITVRNFSADPAECVVALAVEADFADLFEVKEARIQRQWDERREPGNGSLTIRAVWQDVRKGVVVRAAGAEAVPEALAYRITVPPHGHWSTRLSVVPAVDGHGPAAPFAHPAPGDMSPRDRRRQEWVAKIPVLHMGNRSIERTLRRSYDDLGALRIEDPEHPERVVVAAGAPWFMTLFGRDSLLASEMSLPVDPSLALGTLQTLADRQGTVVDPASEEEPGKILHEVRLDVSSGLALGGKSAYYGSVDATPLFVVVLGSVSRWGFAKETIAALLPHADRALEWIENYGDRDGDGFVEYARLNDRGLINQGWKDSWDGINFADGRMAEPPIALCEVQAYVHGAYMARAWMAYDAGDLALAADLRERAARLKQRFNEQFWLPQKGYYAVALDRDKRPVDACASNMGHCLWFGLVDEDKVPLVAEKLMSPEMFSGWGVRTLASDMGAYNPASYHNGSVWPHDNAIIAAGLMRYGFVEQAQRIATALLEAAEYSEGRLPELFCGFDRQQFNQPVPYPTACSPQAWAATTPIQLVTSLLRYDAHVSLGGVWIDPVLPQSFGHLHITNAPTGAGRITIDASGTSATVQGLPEGLVLHRGTRPWITELVEQAKLRPEK</sequence>
<accession>A0A7X6K3Z0</accession>
<gene>
    <name evidence="3" type="ORF">HGG74_09750</name>
</gene>
<keyword evidence="4" id="KW-1185">Reference proteome</keyword>
<dbReference type="GO" id="GO:0005975">
    <property type="term" value="P:carbohydrate metabolic process"/>
    <property type="evidence" value="ECO:0007669"/>
    <property type="project" value="InterPro"/>
</dbReference>